<evidence type="ECO:0000313" key="3">
    <source>
        <dbReference type="Proteomes" id="UP001443914"/>
    </source>
</evidence>
<protein>
    <submittedName>
        <fullName evidence="2">Uncharacterized protein</fullName>
    </submittedName>
</protein>
<dbReference type="AlphaFoldDB" id="A0AAW1GZH9"/>
<gene>
    <name evidence="2" type="ORF">RND81_13G117700</name>
</gene>
<feature type="region of interest" description="Disordered" evidence="1">
    <location>
        <begin position="79"/>
        <end position="128"/>
    </location>
</feature>
<name>A0AAW1GZH9_SAPOF</name>
<feature type="compositionally biased region" description="Low complexity" evidence="1">
    <location>
        <begin position="90"/>
        <end position="106"/>
    </location>
</feature>
<keyword evidence="3" id="KW-1185">Reference proteome</keyword>
<dbReference type="EMBL" id="JBDFQZ010000013">
    <property type="protein sequence ID" value="KAK9669232.1"/>
    <property type="molecule type" value="Genomic_DNA"/>
</dbReference>
<accession>A0AAW1GZH9</accession>
<proteinExistence type="predicted"/>
<organism evidence="2 3">
    <name type="scientific">Saponaria officinalis</name>
    <name type="common">Common soapwort</name>
    <name type="synonym">Lychnis saponaria</name>
    <dbReference type="NCBI Taxonomy" id="3572"/>
    <lineage>
        <taxon>Eukaryota</taxon>
        <taxon>Viridiplantae</taxon>
        <taxon>Streptophyta</taxon>
        <taxon>Embryophyta</taxon>
        <taxon>Tracheophyta</taxon>
        <taxon>Spermatophyta</taxon>
        <taxon>Magnoliopsida</taxon>
        <taxon>eudicotyledons</taxon>
        <taxon>Gunneridae</taxon>
        <taxon>Pentapetalae</taxon>
        <taxon>Caryophyllales</taxon>
        <taxon>Caryophyllaceae</taxon>
        <taxon>Caryophylleae</taxon>
        <taxon>Saponaria</taxon>
    </lineage>
</organism>
<evidence type="ECO:0000313" key="2">
    <source>
        <dbReference type="EMBL" id="KAK9669232.1"/>
    </source>
</evidence>
<sequence length="146" mass="15921">MRQHAAPQMPQPGVVKKRPHVIVYTPPTHQLSQLVLPLIPNQYGLIQRWVKPQSTSYVSSETGDDTRILGASWRTACQQPRRFGPSLTPTSATGTSNSRARTAATTLLHGSEPPSPQPPHPHNRRSGDIAVQMIVLPVTIVALLTS</sequence>
<evidence type="ECO:0000256" key="1">
    <source>
        <dbReference type="SAM" id="MobiDB-lite"/>
    </source>
</evidence>
<reference evidence="2" key="1">
    <citation type="submission" date="2024-03" db="EMBL/GenBank/DDBJ databases">
        <title>WGS assembly of Saponaria officinalis var. Norfolk2.</title>
        <authorList>
            <person name="Jenkins J."/>
            <person name="Shu S."/>
            <person name="Grimwood J."/>
            <person name="Barry K."/>
            <person name="Goodstein D."/>
            <person name="Schmutz J."/>
            <person name="Leebens-Mack J."/>
            <person name="Osbourn A."/>
        </authorList>
    </citation>
    <scope>NUCLEOTIDE SEQUENCE [LARGE SCALE GENOMIC DNA]</scope>
    <source>
        <strain evidence="2">JIC</strain>
    </source>
</reference>
<comment type="caution">
    <text evidence="2">The sequence shown here is derived from an EMBL/GenBank/DDBJ whole genome shotgun (WGS) entry which is preliminary data.</text>
</comment>
<dbReference type="Proteomes" id="UP001443914">
    <property type="component" value="Unassembled WGS sequence"/>
</dbReference>